<evidence type="ECO:0000313" key="3">
    <source>
        <dbReference type="Proteomes" id="UP001174136"/>
    </source>
</evidence>
<feature type="region of interest" description="Disordered" evidence="1">
    <location>
        <begin position="192"/>
        <end position="297"/>
    </location>
</feature>
<feature type="compositionally biased region" description="Basic and acidic residues" evidence="1">
    <location>
        <begin position="91"/>
        <end position="111"/>
    </location>
</feature>
<evidence type="ECO:0000256" key="1">
    <source>
        <dbReference type="SAM" id="MobiDB-lite"/>
    </source>
</evidence>
<sequence length="1044" mass="113423">MNGFASLMDLEDSNCVFVINEGLDTSFSEISGEKMHIQPTIEPVMEQEMSEVLEKATSRPRTRGKKRLALLKNLSSRISLVPDDDQQQQAPKDDAEKATEHPEKIQHKQKKSVEKVSQWLLQVPLTENLESEVNHDVASDPEHPPASPAGSCSSASTTIIRQAKPREVNKKTEHIKSLEYQVFGVVYSRRGKRSFSPPQHPVEPFSHDPSLVDGEHNPMADIGESSEPIPDDYTPKSNSADDGAKGVVEIQPHMTNEQSSDTGKKELRALDRNADVNEIRKDRERSEKPWPQEEREASSLVINTVVLQLDNVMQDVDTDLQKQTTEKQETVAKTRPGRRKGKNAKLQNRKSVRGRKQLVLVSALEGEAISKIPKSRRECGEVQVQIETYPSSEEVSATVARTPRSRRPQHIAEEVQESSAGKRLNKRAISTRGPTPKVPGPDNHNMAKLSEEARTIISDAVNQMVVNVTKSNGCICGEDIGGIEKIESVEGSMTNFSVTEDMTPINGSIVEVPNTISPCEASAACFVPTATTRSPTAAALPSPAPESIGPADQKRALIEDSASQIECAEMEVGEDRSDSEVDTEQLMKSFKAAKRKSFHLGSPKGKRSIVSLDKRSLNSKMEDNCNSGTERPTNQILNAAEELATVRSKKPPEIERSSCGDLVASSNSPSRHRSLSGVTSRRGLRRRLVQSEKVLKLDSTILINSQDSAVGCVSGNTVYSALSPNKVAKSQTQSLHCSVAPDTSDSVLLFSALEVSEDGPPNTRICMSSDTLSVNRQGNTDNSVELVVNTNGSTTPDGLVPPVVESADKVPASGGRLSASSPIKKSTTRKRMVQWSSSESSEEELPSLAQIFKSRRRPPAVQCNRLEGQAETPKVPGRVSESEEPSILAGPVTIQPVCAPSPDFVESSQTSVDLFDTPTECDIAAIDTGISMDSSQFSSDLLVTQQKLAMQQELLRLGNLMALVTEVLQEKEDGTTSELPADGLSTGHALPMSCDQEVRQTARGEVCGEDRRIISLMNPQSASASEEDEKNPAKSLAAAASYVI</sequence>
<feature type="compositionally biased region" description="Basic and acidic residues" evidence="1">
    <location>
        <begin position="262"/>
        <end position="297"/>
    </location>
</feature>
<feature type="region of interest" description="Disordered" evidence="1">
    <location>
        <begin position="79"/>
        <end position="111"/>
    </location>
</feature>
<comment type="caution">
    <text evidence="2">The sequence shown here is derived from an EMBL/GenBank/DDBJ whole genome shotgun (WGS) entry which is preliminary data.</text>
</comment>
<reference evidence="2" key="1">
    <citation type="journal article" date="2023" name="Front. Mar. Sci.">
        <title>A new Merluccius polli reference genome to investigate the effects of global change in West African waters.</title>
        <authorList>
            <person name="Mateo J.L."/>
            <person name="Blanco-Fernandez C."/>
            <person name="Garcia-Vazquez E."/>
            <person name="Machado-Schiaffino G."/>
        </authorList>
    </citation>
    <scope>NUCLEOTIDE SEQUENCE</scope>
    <source>
        <strain evidence="2">C29</strain>
        <tissue evidence="2">Fin</tissue>
    </source>
</reference>
<dbReference type="AlphaFoldDB" id="A0AA47P9Y0"/>
<accession>A0AA47P9Y0</accession>
<feature type="region of interest" description="Disordered" evidence="1">
    <location>
        <begin position="131"/>
        <end position="167"/>
    </location>
</feature>
<feature type="region of interest" description="Disordered" evidence="1">
    <location>
        <begin position="1018"/>
        <end position="1044"/>
    </location>
</feature>
<dbReference type="Proteomes" id="UP001174136">
    <property type="component" value="Unassembled WGS sequence"/>
</dbReference>
<organism evidence="2 3">
    <name type="scientific">Merluccius polli</name>
    <name type="common">Benguela hake</name>
    <name type="synonym">Merluccius cadenati</name>
    <dbReference type="NCBI Taxonomy" id="89951"/>
    <lineage>
        <taxon>Eukaryota</taxon>
        <taxon>Metazoa</taxon>
        <taxon>Chordata</taxon>
        <taxon>Craniata</taxon>
        <taxon>Vertebrata</taxon>
        <taxon>Euteleostomi</taxon>
        <taxon>Actinopterygii</taxon>
        <taxon>Neopterygii</taxon>
        <taxon>Teleostei</taxon>
        <taxon>Neoteleostei</taxon>
        <taxon>Acanthomorphata</taxon>
        <taxon>Zeiogadaria</taxon>
        <taxon>Gadariae</taxon>
        <taxon>Gadiformes</taxon>
        <taxon>Gadoidei</taxon>
        <taxon>Merlucciidae</taxon>
        <taxon>Merluccius</taxon>
    </lineage>
</organism>
<proteinExistence type="predicted"/>
<protein>
    <submittedName>
        <fullName evidence="2">Uncharacterized protein</fullName>
    </submittedName>
</protein>
<dbReference type="EMBL" id="JAOPHQ010000003">
    <property type="protein sequence ID" value="KAK0156546.1"/>
    <property type="molecule type" value="Genomic_DNA"/>
</dbReference>
<evidence type="ECO:0000313" key="2">
    <source>
        <dbReference type="EMBL" id="KAK0156546.1"/>
    </source>
</evidence>
<feature type="region of interest" description="Disordered" evidence="1">
    <location>
        <begin position="323"/>
        <end position="349"/>
    </location>
</feature>
<feature type="compositionally biased region" description="Basic and acidic residues" evidence="1">
    <location>
        <begin position="132"/>
        <end position="143"/>
    </location>
</feature>
<gene>
    <name evidence="2" type="ORF">N1851_000165</name>
</gene>
<feature type="region of interest" description="Disordered" evidence="1">
    <location>
        <begin position="648"/>
        <end position="679"/>
    </location>
</feature>
<feature type="compositionally biased region" description="Basic residues" evidence="1">
    <location>
        <begin position="335"/>
        <end position="349"/>
    </location>
</feature>
<feature type="region of interest" description="Disordered" evidence="1">
    <location>
        <begin position="808"/>
        <end position="838"/>
    </location>
</feature>
<name>A0AA47P9Y0_MERPO</name>
<keyword evidence="3" id="KW-1185">Reference proteome</keyword>